<dbReference type="Proteomes" id="UP001589718">
    <property type="component" value="Unassembled WGS sequence"/>
</dbReference>
<reference evidence="1 2" key="1">
    <citation type="submission" date="2024-09" db="EMBL/GenBank/DDBJ databases">
        <authorList>
            <person name="Sun Q."/>
            <person name="Mori K."/>
        </authorList>
    </citation>
    <scope>NUCLEOTIDE SEQUENCE [LARGE SCALE GENOMIC DNA]</scope>
    <source>
        <strain evidence="1 2">JCM 4362</strain>
    </source>
</reference>
<evidence type="ECO:0000313" key="2">
    <source>
        <dbReference type="Proteomes" id="UP001589718"/>
    </source>
</evidence>
<dbReference type="RefSeq" id="WP_345218054.1">
    <property type="nucleotide sequence ID" value="NZ_BAAAXE010000001.1"/>
</dbReference>
<evidence type="ECO:0000313" key="1">
    <source>
        <dbReference type="EMBL" id="MFB9524189.1"/>
    </source>
</evidence>
<dbReference type="EMBL" id="JBHMCR010000019">
    <property type="protein sequence ID" value="MFB9524189.1"/>
    <property type="molecule type" value="Genomic_DNA"/>
</dbReference>
<comment type="caution">
    <text evidence="1">The sequence shown here is derived from an EMBL/GenBank/DDBJ whole genome shotgun (WGS) entry which is preliminary data.</text>
</comment>
<dbReference type="InterPro" id="IPR048000">
    <property type="entry name" value="TnsA-like"/>
</dbReference>
<dbReference type="NCBIfam" id="NF033179">
    <property type="entry name" value="TnsA_like_Actin"/>
    <property type="match status" value="1"/>
</dbReference>
<keyword evidence="2" id="KW-1185">Reference proteome</keyword>
<sequence>MDELVLLYTVARGETLDARADWVGRRTATWRVDGSDVVIPVRDLAAFPWSRARPVRAFSWRPGQRHRPGLAFMGARRDAGTDSRAWPSAARRALTVLDLCGQARDVLSQPFRLRFFDDGVGRQHVPDFLVATAGATLLIDVRPAHLVRESDLAVFAATDRVAVSAGWRCLVVTGWRDHVADTVEALVRGRRPRTDPLGLEEELLTAAVGPRRFGELVAATAWPAVARDHLQRLLWRWRLAFDLSEPLGDGTWICPAVA</sequence>
<proteinExistence type="predicted"/>
<gene>
    <name evidence="1" type="ORF">ACFFTU_30025</name>
</gene>
<name>A0ABV5PM63_STRCM</name>
<organism evidence="1 2">
    <name type="scientific">Streptomyces cremeus</name>
    <dbReference type="NCBI Taxonomy" id="66881"/>
    <lineage>
        <taxon>Bacteria</taxon>
        <taxon>Bacillati</taxon>
        <taxon>Actinomycetota</taxon>
        <taxon>Actinomycetes</taxon>
        <taxon>Kitasatosporales</taxon>
        <taxon>Streptomycetaceae</taxon>
        <taxon>Streptomyces</taxon>
    </lineage>
</organism>
<accession>A0ABV5PM63</accession>
<protein>
    <submittedName>
        <fullName evidence="1">TnsA-like heteromeric transposase endonuclease subunit</fullName>
    </submittedName>
</protein>